<dbReference type="Proteomes" id="UP001152300">
    <property type="component" value="Unassembled WGS sequence"/>
</dbReference>
<dbReference type="OrthoDB" id="3889179at2759"/>
<sequence length="78" mass="8756">MPEAEQTINGDYEYLEYHSFTATKDERFMSWKSGSGSIVIAPGYDACRTSEDTEDKMLLAGKQVLVIKTVFRLKATKG</sequence>
<evidence type="ECO:0000313" key="2">
    <source>
        <dbReference type="Proteomes" id="UP001152300"/>
    </source>
</evidence>
<gene>
    <name evidence="1" type="ORF">OCU04_009810</name>
</gene>
<proteinExistence type="predicted"/>
<keyword evidence="2" id="KW-1185">Reference proteome</keyword>
<dbReference type="EMBL" id="JAPEIS010000011">
    <property type="protein sequence ID" value="KAJ8062030.1"/>
    <property type="molecule type" value="Genomic_DNA"/>
</dbReference>
<dbReference type="EMBL" id="JAPEIS010000011">
    <property type="protein sequence ID" value="KAJ8062029.1"/>
    <property type="molecule type" value="Genomic_DNA"/>
</dbReference>
<reference evidence="1" key="1">
    <citation type="submission" date="2022-11" db="EMBL/GenBank/DDBJ databases">
        <title>Genome Resource of Sclerotinia nivalis Strain SnTB1, a Plant Pathogen Isolated from American Ginseng.</title>
        <authorList>
            <person name="Fan S."/>
        </authorList>
    </citation>
    <scope>NUCLEOTIDE SEQUENCE</scope>
    <source>
        <strain evidence="1">SnTB1</strain>
    </source>
</reference>
<comment type="caution">
    <text evidence="1">The sequence shown here is derived from an EMBL/GenBank/DDBJ whole genome shotgun (WGS) entry which is preliminary data.</text>
</comment>
<name>A0A9X0DGG7_9HELO</name>
<protein>
    <submittedName>
        <fullName evidence="1">Uncharacterized protein</fullName>
    </submittedName>
</protein>
<dbReference type="AlphaFoldDB" id="A0A9X0DGG7"/>
<accession>A0A9X0DGG7</accession>
<organism evidence="1 2">
    <name type="scientific">Sclerotinia nivalis</name>
    <dbReference type="NCBI Taxonomy" id="352851"/>
    <lineage>
        <taxon>Eukaryota</taxon>
        <taxon>Fungi</taxon>
        <taxon>Dikarya</taxon>
        <taxon>Ascomycota</taxon>
        <taxon>Pezizomycotina</taxon>
        <taxon>Leotiomycetes</taxon>
        <taxon>Helotiales</taxon>
        <taxon>Sclerotiniaceae</taxon>
        <taxon>Sclerotinia</taxon>
    </lineage>
</organism>
<evidence type="ECO:0000313" key="1">
    <source>
        <dbReference type="EMBL" id="KAJ8062029.1"/>
    </source>
</evidence>